<dbReference type="InterPro" id="IPR014001">
    <property type="entry name" value="Helicase_ATP-bd"/>
</dbReference>
<evidence type="ECO:0000256" key="2">
    <source>
        <dbReference type="ARBA" id="ARBA00022801"/>
    </source>
</evidence>
<dbReference type="RefSeq" id="XP_004182765.1">
    <property type="nucleotide sequence ID" value="XM_004182717.1"/>
</dbReference>
<evidence type="ECO:0000313" key="10">
    <source>
        <dbReference type="Proteomes" id="UP000014680"/>
    </source>
</evidence>
<feature type="domain" description="DEAD-box RNA helicase Q" evidence="8">
    <location>
        <begin position="131"/>
        <end position="159"/>
    </location>
</feature>
<dbReference type="InterPro" id="IPR014014">
    <property type="entry name" value="RNA_helicase_DEAD_Q_motif"/>
</dbReference>
<dbReference type="SUPFAM" id="SSF52540">
    <property type="entry name" value="P-loop containing nucleoside triphosphate hydrolases"/>
    <property type="match status" value="1"/>
</dbReference>
<dbReference type="AlphaFoldDB" id="A0A0A1TU45"/>
<evidence type="ECO:0000313" key="9">
    <source>
        <dbReference type="EMBL" id="ELP83419.1"/>
    </source>
</evidence>
<dbReference type="InterPro" id="IPR027417">
    <property type="entry name" value="P-loop_NTPase"/>
</dbReference>
<dbReference type="Gene3D" id="3.40.50.300">
    <property type="entry name" value="P-loop containing nucleotide triphosphate hydrolases"/>
    <property type="match status" value="1"/>
</dbReference>
<feature type="short sequence motif" description="Q motif" evidence="5">
    <location>
        <begin position="131"/>
        <end position="159"/>
    </location>
</feature>
<evidence type="ECO:0000256" key="5">
    <source>
        <dbReference type="PROSITE-ProRule" id="PRU00552"/>
    </source>
</evidence>
<evidence type="ECO:0000256" key="3">
    <source>
        <dbReference type="ARBA" id="ARBA00022806"/>
    </source>
</evidence>
<dbReference type="Proteomes" id="UP000014680">
    <property type="component" value="Unassembled WGS sequence"/>
</dbReference>
<dbReference type="InterPro" id="IPR011545">
    <property type="entry name" value="DEAD/DEAH_box_helicase_dom"/>
</dbReference>
<proteinExistence type="predicted"/>
<dbReference type="PANTHER" id="PTHR47958">
    <property type="entry name" value="ATP-DEPENDENT RNA HELICASE DBP3"/>
    <property type="match status" value="1"/>
</dbReference>
<accession>A0A0A1TU45</accession>
<keyword evidence="10" id="KW-1185">Reference proteome</keyword>
<keyword evidence="3 9" id="KW-0347">Helicase</keyword>
<feature type="compositionally biased region" description="Basic and acidic residues" evidence="6">
    <location>
        <begin position="1"/>
        <end position="64"/>
    </location>
</feature>
<dbReference type="GO" id="GO:0016787">
    <property type="term" value="F:hydrolase activity"/>
    <property type="evidence" value="ECO:0007669"/>
    <property type="project" value="UniProtKB-KW"/>
</dbReference>
<feature type="non-terminal residue" evidence="9">
    <location>
        <position position="271"/>
    </location>
</feature>
<keyword evidence="4" id="KW-0067">ATP-binding</keyword>
<protein>
    <submittedName>
        <fullName evidence="9">DEAD box ATP-dependent RNA helicase, putative</fullName>
    </submittedName>
</protein>
<dbReference type="GeneID" id="14882377"/>
<evidence type="ECO:0000256" key="6">
    <source>
        <dbReference type="SAM" id="MobiDB-lite"/>
    </source>
</evidence>
<keyword evidence="2" id="KW-0378">Hydrolase</keyword>
<dbReference type="EMBL" id="KB207268">
    <property type="protein sequence ID" value="ELP83419.1"/>
    <property type="molecule type" value="Genomic_DNA"/>
</dbReference>
<organism evidence="9 10">
    <name type="scientific">Entamoeba invadens IP1</name>
    <dbReference type="NCBI Taxonomy" id="370355"/>
    <lineage>
        <taxon>Eukaryota</taxon>
        <taxon>Amoebozoa</taxon>
        <taxon>Evosea</taxon>
        <taxon>Archamoebae</taxon>
        <taxon>Mastigamoebida</taxon>
        <taxon>Entamoebidae</taxon>
        <taxon>Entamoeba</taxon>
    </lineage>
</organism>
<dbReference type="OMA" id="SRERYQY"/>
<dbReference type="Pfam" id="PF00270">
    <property type="entry name" value="DEAD"/>
    <property type="match status" value="1"/>
</dbReference>
<dbReference type="GO" id="GO:0005524">
    <property type="term" value="F:ATP binding"/>
    <property type="evidence" value="ECO:0007669"/>
    <property type="project" value="UniProtKB-KW"/>
</dbReference>
<dbReference type="VEuPathDB" id="AmoebaDB:EIN_374440"/>
<evidence type="ECO:0000259" key="7">
    <source>
        <dbReference type="PROSITE" id="PS51192"/>
    </source>
</evidence>
<feature type="domain" description="Helicase ATP-binding" evidence="7">
    <location>
        <begin position="162"/>
        <end position="254"/>
    </location>
</feature>
<dbReference type="GO" id="GO:0003724">
    <property type="term" value="F:RNA helicase activity"/>
    <property type="evidence" value="ECO:0007669"/>
    <property type="project" value="InterPro"/>
</dbReference>
<dbReference type="OrthoDB" id="196131at2759"/>
<dbReference type="PROSITE" id="PS51192">
    <property type="entry name" value="HELICASE_ATP_BIND_1"/>
    <property type="match status" value="1"/>
</dbReference>
<gene>
    <name evidence="9" type="ORF">EIN_374440</name>
</gene>
<evidence type="ECO:0000259" key="8">
    <source>
        <dbReference type="PROSITE" id="PS51195"/>
    </source>
</evidence>
<evidence type="ECO:0000256" key="4">
    <source>
        <dbReference type="ARBA" id="ARBA00022840"/>
    </source>
</evidence>
<dbReference type="GO" id="GO:0003676">
    <property type="term" value="F:nucleic acid binding"/>
    <property type="evidence" value="ECO:0007669"/>
    <property type="project" value="InterPro"/>
</dbReference>
<evidence type="ECO:0000256" key="1">
    <source>
        <dbReference type="ARBA" id="ARBA00022741"/>
    </source>
</evidence>
<dbReference type="PROSITE" id="PS51195">
    <property type="entry name" value="Q_MOTIF"/>
    <property type="match status" value="1"/>
</dbReference>
<sequence length="271" mass="31578">MSYRERSRSRERYQYDDRRRSRSRDRYDDRYDDRYKDDHRSDNRYNDRRDTRYDDRRDDRRDYRPQNNVVNRYENISQKKLEPINFDLNVLPPIKKDFSDTFVQNPNTNIAEYLKNNLVTVKGDETPKVIFSFDDVKFPDFVKNVFAEQKFTNPTPIQAVGWPIVLGGTDVVGVAETGSGKTISYLLPGIVHLLNKPLAQSREGPTVLILAPTRELVSQIEDEARKFTKGSGIKIASVFGGAPSRMQMGKPEKRNAPFWVIDELIECSTWV</sequence>
<name>A0A0A1TU45_ENTIV</name>
<feature type="region of interest" description="Disordered" evidence="6">
    <location>
        <begin position="1"/>
        <end position="67"/>
    </location>
</feature>
<reference evidence="9 10" key="1">
    <citation type="submission" date="2012-10" db="EMBL/GenBank/DDBJ databases">
        <authorList>
            <person name="Zafar N."/>
            <person name="Inman J."/>
            <person name="Hall N."/>
            <person name="Lorenzi H."/>
            <person name="Caler E."/>
        </authorList>
    </citation>
    <scope>NUCLEOTIDE SEQUENCE [LARGE SCALE GENOMIC DNA]</scope>
    <source>
        <strain evidence="9 10">IP1</strain>
    </source>
</reference>
<dbReference type="KEGG" id="eiv:EIN_374440"/>
<keyword evidence="1" id="KW-0547">Nucleotide-binding</keyword>